<dbReference type="CDD" id="cd06225">
    <property type="entry name" value="HAMP"/>
    <property type="match status" value="1"/>
</dbReference>
<dbReference type="Proteomes" id="UP000824005">
    <property type="component" value="Unassembled WGS sequence"/>
</dbReference>
<dbReference type="Gene3D" id="1.10.287.130">
    <property type="match status" value="1"/>
</dbReference>
<evidence type="ECO:0000259" key="13">
    <source>
        <dbReference type="PROSITE" id="PS50885"/>
    </source>
</evidence>
<dbReference type="AlphaFoldDB" id="A0A9D1YS84"/>
<dbReference type="InterPro" id="IPR003594">
    <property type="entry name" value="HATPase_dom"/>
</dbReference>
<keyword evidence="6 11" id="KW-0812">Transmembrane</keyword>
<dbReference type="PANTHER" id="PTHR45436">
    <property type="entry name" value="SENSOR HISTIDINE KINASE YKOH"/>
    <property type="match status" value="1"/>
</dbReference>
<dbReference type="CDD" id="cd00075">
    <property type="entry name" value="HATPase"/>
    <property type="match status" value="1"/>
</dbReference>
<comment type="caution">
    <text evidence="14">The sequence shown here is derived from an EMBL/GenBank/DDBJ whole genome shotgun (WGS) entry which is preliminary data.</text>
</comment>
<evidence type="ECO:0000259" key="12">
    <source>
        <dbReference type="PROSITE" id="PS50109"/>
    </source>
</evidence>
<evidence type="ECO:0000313" key="15">
    <source>
        <dbReference type="Proteomes" id="UP000824005"/>
    </source>
</evidence>
<dbReference type="SMART" id="SM00387">
    <property type="entry name" value="HATPase_c"/>
    <property type="match status" value="1"/>
</dbReference>
<dbReference type="Pfam" id="PF00672">
    <property type="entry name" value="HAMP"/>
    <property type="match status" value="1"/>
</dbReference>
<dbReference type="PROSITE" id="PS50109">
    <property type="entry name" value="HIS_KIN"/>
    <property type="match status" value="1"/>
</dbReference>
<keyword evidence="7 14" id="KW-0418">Kinase</keyword>
<feature type="domain" description="Histidine kinase" evidence="12">
    <location>
        <begin position="246"/>
        <end position="456"/>
    </location>
</feature>
<dbReference type="SMART" id="SM00304">
    <property type="entry name" value="HAMP"/>
    <property type="match status" value="1"/>
</dbReference>
<dbReference type="InterPro" id="IPR050428">
    <property type="entry name" value="TCS_sensor_his_kinase"/>
</dbReference>
<evidence type="ECO:0000256" key="3">
    <source>
        <dbReference type="ARBA" id="ARBA00012438"/>
    </source>
</evidence>
<dbReference type="PROSITE" id="PS50885">
    <property type="entry name" value="HAMP"/>
    <property type="match status" value="1"/>
</dbReference>
<evidence type="ECO:0000256" key="9">
    <source>
        <dbReference type="ARBA" id="ARBA00023012"/>
    </source>
</evidence>
<comment type="subcellular location">
    <subcellularLocation>
        <location evidence="2">Cell membrane</location>
    </subcellularLocation>
</comment>
<dbReference type="SMART" id="SM00388">
    <property type="entry name" value="HisKA"/>
    <property type="match status" value="1"/>
</dbReference>
<dbReference type="InterPro" id="IPR036890">
    <property type="entry name" value="HATPase_C_sf"/>
</dbReference>
<dbReference type="GO" id="GO:0005886">
    <property type="term" value="C:plasma membrane"/>
    <property type="evidence" value="ECO:0007669"/>
    <property type="project" value="UniProtKB-SubCell"/>
</dbReference>
<keyword evidence="4" id="KW-0597">Phosphoprotein</keyword>
<name>A0A9D1YS84_9MICO</name>
<evidence type="ECO:0000256" key="10">
    <source>
        <dbReference type="ARBA" id="ARBA00023136"/>
    </source>
</evidence>
<dbReference type="Pfam" id="PF00512">
    <property type="entry name" value="HisKA"/>
    <property type="match status" value="1"/>
</dbReference>
<keyword evidence="9" id="KW-0902">Two-component regulatory system</keyword>
<evidence type="ECO:0000256" key="6">
    <source>
        <dbReference type="ARBA" id="ARBA00022692"/>
    </source>
</evidence>
<dbReference type="SUPFAM" id="SSF55874">
    <property type="entry name" value="ATPase domain of HSP90 chaperone/DNA topoisomerase II/histidine kinase"/>
    <property type="match status" value="1"/>
</dbReference>
<dbReference type="EMBL" id="DXDC01000001">
    <property type="protein sequence ID" value="HIY64645.1"/>
    <property type="molecule type" value="Genomic_DNA"/>
</dbReference>
<proteinExistence type="predicted"/>
<organism evidence="14 15">
    <name type="scientific">Candidatus Agrococcus pullicola</name>
    <dbReference type="NCBI Taxonomy" id="2838429"/>
    <lineage>
        <taxon>Bacteria</taxon>
        <taxon>Bacillati</taxon>
        <taxon>Actinomycetota</taxon>
        <taxon>Actinomycetes</taxon>
        <taxon>Micrococcales</taxon>
        <taxon>Microbacteriaceae</taxon>
        <taxon>Agrococcus</taxon>
    </lineage>
</organism>
<dbReference type="InterPro" id="IPR005467">
    <property type="entry name" value="His_kinase_dom"/>
</dbReference>
<reference evidence="14" key="1">
    <citation type="journal article" date="2021" name="PeerJ">
        <title>Extensive microbial diversity within the chicken gut microbiome revealed by metagenomics and culture.</title>
        <authorList>
            <person name="Gilroy R."/>
            <person name="Ravi A."/>
            <person name="Getino M."/>
            <person name="Pursley I."/>
            <person name="Horton D.L."/>
            <person name="Alikhan N.F."/>
            <person name="Baker D."/>
            <person name="Gharbi K."/>
            <person name="Hall N."/>
            <person name="Watson M."/>
            <person name="Adriaenssens E.M."/>
            <person name="Foster-Nyarko E."/>
            <person name="Jarju S."/>
            <person name="Secka A."/>
            <person name="Antonio M."/>
            <person name="Oren A."/>
            <person name="Chaudhuri R.R."/>
            <person name="La Ragione R."/>
            <person name="Hildebrand F."/>
            <person name="Pallen M.J."/>
        </authorList>
    </citation>
    <scope>NUCLEOTIDE SEQUENCE</scope>
    <source>
        <strain evidence="14">ChiGjej1B1-98</strain>
    </source>
</reference>
<dbReference type="CDD" id="cd00082">
    <property type="entry name" value="HisKA"/>
    <property type="match status" value="1"/>
</dbReference>
<dbReference type="InterPro" id="IPR036097">
    <property type="entry name" value="HisK_dim/P_sf"/>
</dbReference>
<dbReference type="InterPro" id="IPR003660">
    <property type="entry name" value="HAMP_dom"/>
</dbReference>
<dbReference type="Gene3D" id="6.10.340.10">
    <property type="match status" value="1"/>
</dbReference>
<dbReference type="SUPFAM" id="SSF158472">
    <property type="entry name" value="HAMP domain-like"/>
    <property type="match status" value="1"/>
</dbReference>
<gene>
    <name evidence="14" type="ORF">H9830_00010</name>
</gene>
<accession>A0A9D1YS84</accession>
<evidence type="ECO:0000256" key="11">
    <source>
        <dbReference type="SAM" id="Phobius"/>
    </source>
</evidence>
<dbReference type="GO" id="GO:0000155">
    <property type="term" value="F:phosphorelay sensor kinase activity"/>
    <property type="evidence" value="ECO:0007669"/>
    <property type="project" value="InterPro"/>
</dbReference>
<dbReference type="PRINTS" id="PR00344">
    <property type="entry name" value="BCTRLSENSOR"/>
</dbReference>
<dbReference type="InterPro" id="IPR004358">
    <property type="entry name" value="Sig_transdc_His_kin-like_C"/>
</dbReference>
<dbReference type="PANTHER" id="PTHR45436:SF5">
    <property type="entry name" value="SENSOR HISTIDINE KINASE TRCS"/>
    <property type="match status" value="1"/>
</dbReference>
<evidence type="ECO:0000256" key="2">
    <source>
        <dbReference type="ARBA" id="ARBA00004236"/>
    </source>
</evidence>
<evidence type="ECO:0000256" key="7">
    <source>
        <dbReference type="ARBA" id="ARBA00022777"/>
    </source>
</evidence>
<dbReference type="SUPFAM" id="SSF47384">
    <property type="entry name" value="Homodimeric domain of signal transducing histidine kinase"/>
    <property type="match status" value="1"/>
</dbReference>
<evidence type="ECO:0000256" key="4">
    <source>
        <dbReference type="ARBA" id="ARBA00022553"/>
    </source>
</evidence>
<evidence type="ECO:0000256" key="8">
    <source>
        <dbReference type="ARBA" id="ARBA00022989"/>
    </source>
</evidence>
<dbReference type="EC" id="2.7.13.3" evidence="3"/>
<feature type="domain" description="HAMP" evidence="13">
    <location>
        <begin position="185"/>
        <end position="238"/>
    </location>
</feature>
<dbReference type="InterPro" id="IPR003661">
    <property type="entry name" value="HisK_dim/P_dom"/>
</dbReference>
<keyword evidence="5" id="KW-0808">Transferase</keyword>
<sequence length="458" mass="49597">MRSRLIVVFLVPMIVVLLMLGAAYASSVARGVQQQFYSQQLADAGYFVSSARVALASGNPTVVEAEMRRHSELYGTGILVVGRSGEPWASTGFDPTGVDDDTVAQIQLALSGHRGDVPPSALPWSFEDAVVVEPIFDDNDVIGAVVMVASTSEPRAEILRQWAMLAVVSLVAIAAGAVVVFRLANWVLQPLRRVNRAMAEIESGHMEARIADDTGPPELRRMIEVFNQMAGEVERTVHRQQEFALNASHELRNPLNALLLRVEYLATGLGSEWDADVEETREEGRRITQTLDTMLSLAKRGNSDVDLARVNIASLVRERVRAWRDAAGGLSITFDLRGVKATYAVTDKTTVESALDAVIDNAVKFSPQRSKIKIVTEPSGEGGRIKVTDQGPGLTDEEMESALERFWRSPKSQNVPGSGLGLAIANDLLESVGGRLRLTAAATGGLTVVLELSEGRSR</sequence>
<evidence type="ECO:0000256" key="1">
    <source>
        <dbReference type="ARBA" id="ARBA00000085"/>
    </source>
</evidence>
<feature type="transmembrane region" description="Helical" evidence="11">
    <location>
        <begin position="162"/>
        <end position="188"/>
    </location>
</feature>
<dbReference type="Gene3D" id="3.30.565.10">
    <property type="entry name" value="Histidine kinase-like ATPase, C-terminal domain"/>
    <property type="match status" value="1"/>
</dbReference>
<comment type="catalytic activity">
    <reaction evidence="1">
        <text>ATP + protein L-histidine = ADP + protein N-phospho-L-histidine.</text>
        <dbReference type="EC" id="2.7.13.3"/>
    </reaction>
</comment>
<reference evidence="14" key="2">
    <citation type="submission" date="2021-04" db="EMBL/GenBank/DDBJ databases">
        <authorList>
            <person name="Gilroy R."/>
        </authorList>
    </citation>
    <scope>NUCLEOTIDE SEQUENCE</scope>
    <source>
        <strain evidence="14">ChiGjej1B1-98</strain>
    </source>
</reference>
<evidence type="ECO:0000256" key="5">
    <source>
        <dbReference type="ARBA" id="ARBA00022679"/>
    </source>
</evidence>
<keyword evidence="10 11" id="KW-0472">Membrane</keyword>
<evidence type="ECO:0000313" key="14">
    <source>
        <dbReference type="EMBL" id="HIY64645.1"/>
    </source>
</evidence>
<dbReference type="Pfam" id="PF02518">
    <property type="entry name" value="HATPase_c"/>
    <property type="match status" value="1"/>
</dbReference>
<keyword evidence="8 11" id="KW-1133">Transmembrane helix</keyword>
<protein>
    <recommendedName>
        <fullName evidence="3">histidine kinase</fullName>
        <ecNumber evidence="3">2.7.13.3</ecNumber>
    </recommendedName>
</protein>